<gene>
    <name evidence="7" type="ORF">HNR25_000650</name>
</gene>
<dbReference type="Proteomes" id="UP000578077">
    <property type="component" value="Unassembled WGS sequence"/>
</dbReference>
<evidence type="ECO:0000313" key="8">
    <source>
        <dbReference type="Proteomes" id="UP000578077"/>
    </source>
</evidence>
<sequence>MRLHTLTVRAFGPFAGTETVDFDRLGDGGLFLVHGPTGAGKTSVLDAVCFALYGRVPGVREAARSPRSNHAAPTVDPKVTLDLTVRGRRLHFERSPAWQRPKKRGTGTTEQKASVLIRERVEGTWRGLTNRPDEAGQIVDDLLGLSLAQFCQIVLLPQGDFARFLRADAKQRRSDLERIFAAGVFSKVEEWLAERARTLGQAAGRAESDVTQAADLVAEVGRCARPDGDVEELAPWAAELASVAAGTARDTAQVADTALHERDRARSAAEDARELERLRRRRADALRREGELAEQAPERAKLHAELAAAERAAGVVPQLRTEAYRRTQLEKAELAAAERLGLVRELVPGDAGGGNGGSTSADTAGQRETVAAAERERRDEVARLEHLRGDAERLRAVHAETAASAAAADDARSRLEACRREAAGLPDQRDRVAAELEEARAGTGARDSAEEALELARARHGSAQARQRLADELTRAQERRRARVDAAQEARDRLQEIRRARIEGMAAELAEGLETGRACPVCGSAEHPAPAAGAAGRPAPRDEEAAVAAAETAAEERSAAENAVAAVQEQLAAAQDAAGGLGEAAAAERVEQRRAELERLDAAAAEADRLAAELQRVDAQVEKARAEEAELSRTIAELDQASRTHRDEAERLTGTLDTARGQDPDLAARIGRLGEEADLLSAALHALDDRSAAAEELRAAESDARTACAESGFAGAHQVRAAERSEDERRRLGARIREHDDEAAAVRALLEDPDLAAAGERPQPDVAGLAASAGTAEGAAEHAVRWRDHFADRAERLAELRTRLDRALARSRPARREHSVADGLARLAAGTSGDNRENVRLSAYVLAARLEQVVAAANDRLATMAGGRYELRHTVDKAAGDRSRSGGGLGLRVLDVWTGQERDPATLSGGETFVASLALALGLGDVAAQEAGGGDIGTLFIDEGFGTLDEDTLEEVLEVLDSLRDGGRAVGVVSHVSDLRTRVTTRLRVVKTPTGSRLEQTG</sequence>
<evidence type="ECO:0000256" key="4">
    <source>
        <dbReference type="SAM" id="Coils"/>
    </source>
</evidence>
<keyword evidence="4" id="KW-0175">Coiled coil</keyword>
<dbReference type="Gene3D" id="3.40.50.300">
    <property type="entry name" value="P-loop containing nucleotide triphosphate hydrolases"/>
    <property type="match status" value="2"/>
</dbReference>
<dbReference type="EMBL" id="JACHLY010000001">
    <property type="protein sequence ID" value="MBB5996899.1"/>
    <property type="molecule type" value="Genomic_DNA"/>
</dbReference>
<organism evidence="7 8">
    <name type="scientific">Streptomonospora salina</name>
    <dbReference type="NCBI Taxonomy" id="104205"/>
    <lineage>
        <taxon>Bacteria</taxon>
        <taxon>Bacillati</taxon>
        <taxon>Actinomycetota</taxon>
        <taxon>Actinomycetes</taxon>
        <taxon>Streptosporangiales</taxon>
        <taxon>Nocardiopsidaceae</taxon>
        <taxon>Streptomonospora</taxon>
    </lineage>
</organism>
<dbReference type="InterPro" id="IPR038729">
    <property type="entry name" value="Rad50/SbcC_AAA"/>
</dbReference>
<dbReference type="Pfam" id="PF13476">
    <property type="entry name" value="AAA_23"/>
    <property type="match status" value="1"/>
</dbReference>
<dbReference type="PANTHER" id="PTHR32114">
    <property type="entry name" value="ABC TRANSPORTER ABCH.3"/>
    <property type="match status" value="1"/>
</dbReference>
<evidence type="ECO:0000256" key="5">
    <source>
        <dbReference type="SAM" id="MobiDB-lite"/>
    </source>
</evidence>
<dbReference type="InterPro" id="IPR027417">
    <property type="entry name" value="P-loop_NTPase"/>
</dbReference>
<evidence type="ECO:0000256" key="1">
    <source>
        <dbReference type="ARBA" id="ARBA00006930"/>
    </source>
</evidence>
<keyword evidence="7" id="KW-0269">Exonuclease</keyword>
<dbReference type="GO" id="GO:0006302">
    <property type="term" value="P:double-strand break repair"/>
    <property type="evidence" value="ECO:0007669"/>
    <property type="project" value="InterPro"/>
</dbReference>
<evidence type="ECO:0000259" key="6">
    <source>
        <dbReference type="Pfam" id="PF13476"/>
    </source>
</evidence>
<feature type="coiled-coil region" evidence="4">
    <location>
        <begin position="268"/>
        <end position="295"/>
    </location>
</feature>
<keyword evidence="8" id="KW-1185">Reference proteome</keyword>
<evidence type="ECO:0000256" key="3">
    <source>
        <dbReference type="ARBA" id="ARBA00013368"/>
    </source>
</evidence>
<comment type="caution">
    <text evidence="7">The sequence shown here is derived from an EMBL/GenBank/DDBJ whole genome shotgun (WGS) entry which is preliminary data.</text>
</comment>
<keyword evidence="7" id="KW-0540">Nuclease</keyword>
<evidence type="ECO:0000256" key="2">
    <source>
        <dbReference type="ARBA" id="ARBA00011322"/>
    </source>
</evidence>
<evidence type="ECO:0000313" key="7">
    <source>
        <dbReference type="EMBL" id="MBB5996899.1"/>
    </source>
</evidence>
<proteinExistence type="inferred from homology"/>
<feature type="compositionally biased region" description="Low complexity" evidence="5">
    <location>
        <begin position="358"/>
        <end position="372"/>
    </location>
</feature>
<feature type="compositionally biased region" description="Low complexity" evidence="5">
    <location>
        <begin position="528"/>
        <end position="538"/>
    </location>
</feature>
<dbReference type="Pfam" id="PF13558">
    <property type="entry name" value="SbcC_Walker_B"/>
    <property type="match status" value="1"/>
</dbReference>
<accession>A0A841E6G6</accession>
<protein>
    <recommendedName>
        <fullName evidence="3">Nuclease SbcCD subunit C</fullName>
    </recommendedName>
</protein>
<dbReference type="GO" id="GO:0004527">
    <property type="term" value="F:exonuclease activity"/>
    <property type="evidence" value="ECO:0007669"/>
    <property type="project" value="UniProtKB-KW"/>
</dbReference>
<name>A0A841E6G6_9ACTN</name>
<comment type="similarity">
    <text evidence="1">Belongs to the SMC family. SbcC subfamily.</text>
</comment>
<feature type="domain" description="Rad50/SbcC-type AAA" evidence="6">
    <location>
        <begin position="6"/>
        <end position="179"/>
    </location>
</feature>
<dbReference type="AlphaFoldDB" id="A0A841E6G6"/>
<feature type="region of interest" description="Disordered" evidence="5">
    <location>
        <begin position="348"/>
        <end position="379"/>
    </location>
</feature>
<keyword evidence="7" id="KW-0378">Hydrolase</keyword>
<dbReference type="PANTHER" id="PTHR32114:SF2">
    <property type="entry name" value="ABC TRANSPORTER ABCH.3"/>
    <property type="match status" value="1"/>
</dbReference>
<dbReference type="GO" id="GO:0016887">
    <property type="term" value="F:ATP hydrolysis activity"/>
    <property type="evidence" value="ECO:0007669"/>
    <property type="project" value="InterPro"/>
</dbReference>
<dbReference type="RefSeq" id="WP_184633253.1">
    <property type="nucleotide sequence ID" value="NZ_BAABKT010000003.1"/>
</dbReference>
<dbReference type="SUPFAM" id="SSF52540">
    <property type="entry name" value="P-loop containing nucleoside triphosphate hydrolases"/>
    <property type="match status" value="1"/>
</dbReference>
<feature type="region of interest" description="Disordered" evidence="5">
    <location>
        <begin position="527"/>
        <end position="552"/>
    </location>
</feature>
<reference evidence="7 8" key="1">
    <citation type="submission" date="2020-08" db="EMBL/GenBank/DDBJ databases">
        <title>Sequencing the genomes of 1000 actinobacteria strains.</title>
        <authorList>
            <person name="Klenk H.-P."/>
        </authorList>
    </citation>
    <scope>NUCLEOTIDE SEQUENCE [LARGE SCALE GENOMIC DNA]</scope>
    <source>
        <strain evidence="7 8">DSM 44593</strain>
    </source>
</reference>
<comment type="subunit">
    <text evidence="2">Heterodimer of SbcC and SbcD.</text>
</comment>